<proteinExistence type="predicted"/>
<name>A0A646KRW2_STRJU</name>
<dbReference type="EMBL" id="VCLA01000177">
    <property type="protein sequence ID" value="MQT03746.1"/>
    <property type="molecule type" value="Genomic_DNA"/>
</dbReference>
<feature type="non-terminal residue" evidence="2">
    <location>
        <position position="307"/>
    </location>
</feature>
<dbReference type="PROSITE" id="PS51257">
    <property type="entry name" value="PROKAR_LIPOPROTEIN"/>
    <property type="match status" value="1"/>
</dbReference>
<comment type="caution">
    <text evidence="2">The sequence shown here is derived from an EMBL/GenBank/DDBJ whole genome shotgun (WGS) entry which is preliminary data.</text>
</comment>
<protein>
    <submittedName>
        <fullName evidence="2">Uncharacterized protein</fullName>
    </submittedName>
</protein>
<evidence type="ECO:0000313" key="2">
    <source>
        <dbReference type="EMBL" id="MQT03746.1"/>
    </source>
</evidence>
<keyword evidence="1" id="KW-0732">Signal</keyword>
<reference evidence="2 3" key="1">
    <citation type="submission" date="2019-05" db="EMBL/GenBank/DDBJ databases">
        <title>Comparative genomics and metabolomics analyses of clavulanic acid producing Streptomyces species provides insight into specialized metabolism and evolution of beta-lactam biosynthetic gene clusters.</title>
        <authorList>
            <person name="Moore M.A."/>
            <person name="Cruz-Morales P."/>
            <person name="Barona Gomez F."/>
            <person name="Kapil T."/>
        </authorList>
    </citation>
    <scope>NUCLEOTIDE SEQUENCE [LARGE SCALE GENOMIC DNA]</scope>
    <source>
        <strain evidence="2 3">NRRL 5741</strain>
    </source>
</reference>
<evidence type="ECO:0000256" key="1">
    <source>
        <dbReference type="SAM" id="SignalP"/>
    </source>
</evidence>
<dbReference type="OrthoDB" id="4319458at2"/>
<dbReference type="Proteomes" id="UP000419138">
    <property type="component" value="Unassembled WGS sequence"/>
</dbReference>
<dbReference type="AlphaFoldDB" id="A0A646KRW2"/>
<accession>A0A646KRW2</accession>
<evidence type="ECO:0000313" key="3">
    <source>
        <dbReference type="Proteomes" id="UP000419138"/>
    </source>
</evidence>
<dbReference type="RefSeq" id="WP_153525275.1">
    <property type="nucleotide sequence ID" value="NZ_VCLA01000177.1"/>
</dbReference>
<feature type="signal peptide" evidence="1">
    <location>
        <begin position="1"/>
        <end position="20"/>
    </location>
</feature>
<sequence>MRKTLTAAAVAALVVAGSTACGTVENLSAGQKLDRAFDKLGKERSLSVELDLDADAAAIRALDAGAEPGDEMPDAIAELLTAGRISVMVESEKPLAESGEKDYTGIAMKFSGPDSALFEYRMVGDYLYGRVDMKALGELSGGPAPSLDDLASGGEVPKSLRSLEPVFAGEWVKVPVKEIRDAEKLVAERADAAGAPPAEPTLDAKTQKKLLKTLGDVVASEADFKSTEGKDGAERITVTASLRPLLTKLIDEVRPILKKLPQGTELPTAKELRKLPEKEGSADFTIKNGAVTEISIDLAQLDEKLKG</sequence>
<organism evidence="2 3">
    <name type="scientific">Streptomyces jumonjinensis</name>
    <dbReference type="NCBI Taxonomy" id="1945"/>
    <lineage>
        <taxon>Bacteria</taxon>
        <taxon>Bacillati</taxon>
        <taxon>Actinomycetota</taxon>
        <taxon>Actinomycetes</taxon>
        <taxon>Kitasatosporales</taxon>
        <taxon>Streptomycetaceae</taxon>
        <taxon>Streptomyces</taxon>
    </lineage>
</organism>
<keyword evidence="3" id="KW-1185">Reference proteome</keyword>
<feature type="chain" id="PRO_5039641149" evidence="1">
    <location>
        <begin position="21"/>
        <end position="307"/>
    </location>
</feature>
<gene>
    <name evidence="2" type="ORF">FF041_27330</name>
</gene>